<evidence type="ECO:0000256" key="1">
    <source>
        <dbReference type="SAM" id="Coils"/>
    </source>
</evidence>
<protein>
    <submittedName>
        <fullName evidence="3">Uncharacterized protein</fullName>
    </submittedName>
</protein>
<sequence length="577" mass="65654">MGFMRKKESFAACRVHPTWRNAAIHIHDANTQRSTFSGRRLWKKIAIATTFATSLSSINSHQEFASKTVTSSSSVSSDCPRGDYNGRPNQIDQQDRGSIDSPISRSVQFHDKLETKFENEPDRFRNLSCSDDPMQTLLSDNKEQVLKQVDGAKQLVHAHKVLQTKVAKLERLVAHKTRLVSEGASNEDEASVKEKINDLTSKGRLIKRLQATKEKHLKQMEAYKYQHGVVSLDQLTRLQLDVKKKLTDLENDQYDLDTMKLRAERMRQTQLWQAQLQADISAQHDTYKELYRTSFNHAHKHLSRSFSSIGYRESPDSSSLIPLFSNRGSTNVQAGQEAARRAFTEIVESLSRSLDAKQEEQNDKAGQRSTSMISDTLSMGFCADDSPALSELYVSRGDDSRHHQELEFLASEYSSLCTSVVTHLSKKYIKKNGYKQGSSDAQHPLEEPEYLEKLKTNNRMASSNLENAKRFRNRLETEFQDHLTSLHAKIDANLDHSIAQCEERWHDNAKSYEKSHMVNEVLRKVTSERVVPETRATLMESPSSLGSKAMKRGINFHPDRPRRQSAIELPTASTTVR</sequence>
<evidence type="ECO:0000313" key="3">
    <source>
        <dbReference type="EMBL" id="CAD9430960.1"/>
    </source>
</evidence>
<feature type="compositionally biased region" description="Low complexity" evidence="2">
    <location>
        <begin position="67"/>
        <end position="77"/>
    </location>
</feature>
<dbReference type="AlphaFoldDB" id="A0A7S2CNW5"/>
<gene>
    <name evidence="3" type="ORF">DSPE1174_LOCUS16006</name>
</gene>
<dbReference type="EMBL" id="HBGS01031320">
    <property type="protein sequence ID" value="CAD9430960.1"/>
    <property type="molecule type" value="Transcribed_RNA"/>
</dbReference>
<organism evidence="3">
    <name type="scientific">Octactis speculum</name>
    <dbReference type="NCBI Taxonomy" id="3111310"/>
    <lineage>
        <taxon>Eukaryota</taxon>
        <taxon>Sar</taxon>
        <taxon>Stramenopiles</taxon>
        <taxon>Ochrophyta</taxon>
        <taxon>Dictyochophyceae</taxon>
        <taxon>Dictyochales</taxon>
        <taxon>Dictyochaceae</taxon>
        <taxon>Octactis</taxon>
    </lineage>
</organism>
<feature type="coiled-coil region" evidence="1">
    <location>
        <begin position="206"/>
        <end position="252"/>
    </location>
</feature>
<name>A0A7S2CNW5_9STRA</name>
<evidence type="ECO:0000256" key="2">
    <source>
        <dbReference type="SAM" id="MobiDB-lite"/>
    </source>
</evidence>
<keyword evidence="1" id="KW-0175">Coiled coil</keyword>
<reference evidence="3" key="1">
    <citation type="submission" date="2021-01" db="EMBL/GenBank/DDBJ databases">
        <authorList>
            <person name="Corre E."/>
            <person name="Pelletier E."/>
            <person name="Niang G."/>
            <person name="Scheremetjew M."/>
            <person name="Finn R."/>
            <person name="Kale V."/>
            <person name="Holt S."/>
            <person name="Cochrane G."/>
            <person name="Meng A."/>
            <person name="Brown T."/>
            <person name="Cohen L."/>
        </authorList>
    </citation>
    <scope>NUCLEOTIDE SEQUENCE</scope>
    <source>
        <strain evidence="3">CCMP1381</strain>
    </source>
</reference>
<feature type="region of interest" description="Disordered" evidence="2">
    <location>
        <begin position="555"/>
        <end position="577"/>
    </location>
</feature>
<feature type="region of interest" description="Disordered" evidence="2">
    <location>
        <begin position="67"/>
        <end position="102"/>
    </location>
</feature>
<proteinExistence type="predicted"/>
<accession>A0A7S2CNW5</accession>